<dbReference type="PANTHER" id="PTHR32182">
    <property type="entry name" value="DNA REPLICATION AND REPAIR PROTEIN RECF"/>
    <property type="match status" value="1"/>
</dbReference>
<dbReference type="PROSITE" id="PS00617">
    <property type="entry name" value="RECF_1"/>
    <property type="match status" value="1"/>
</dbReference>
<keyword evidence="8 9" id="KW-0238">DNA-binding</keyword>
<dbReference type="Gene3D" id="1.20.1050.90">
    <property type="entry name" value="RecF/RecN/SMC, N-terminal domain"/>
    <property type="match status" value="1"/>
</dbReference>
<evidence type="ECO:0000256" key="5">
    <source>
        <dbReference type="ARBA" id="ARBA00022705"/>
    </source>
</evidence>
<gene>
    <name evidence="9" type="primary">recF</name>
    <name evidence="12" type="ORF">AY555_04390</name>
</gene>
<feature type="binding site" evidence="9">
    <location>
        <begin position="39"/>
        <end position="46"/>
    </location>
    <ligand>
        <name>ATP</name>
        <dbReference type="ChEBI" id="CHEBI:30616"/>
    </ligand>
</feature>
<dbReference type="RefSeq" id="WP_066133949.1">
    <property type="nucleotide sequence ID" value="NZ_CP014525.1"/>
</dbReference>
<dbReference type="InterPro" id="IPR042174">
    <property type="entry name" value="RecF_2"/>
</dbReference>
<dbReference type="InterPro" id="IPR001238">
    <property type="entry name" value="DNA-binding_RecF"/>
</dbReference>
<dbReference type="InterPro" id="IPR018078">
    <property type="entry name" value="DNA-binding_RecF_CS"/>
</dbReference>
<dbReference type="HAMAP" id="MF_00365">
    <property type="entry name" value="RecF"/>
    <property type="match status" value="1"/>
</dbReference>
<dbReference type="Gene3D" id="3.40.50.300">
    <property type="entry name" value="P-loop containing nucleotide triphosphate hydrolases"/>
    <property type="match status" value="1"/>
</dbReference>
<evidence type="ECO:0000256" key="9">
    <source>
        <dbReference type="HAMAP-Rule" id="MF_00365"/>
    </source>
</evidence>
<protein>
    <recommendedName>
        <fullName evidence="3 9">DNA replication and repair protein RecF</fullName>
    </recommendedName>
</protein>
<evidence type="ECO:0000256" key="8">
    <source>
        <dbReference type="ARBA" id="ARBA00023125"/>
    </source>
</evidence>
<dbReference type="GO" id="GO:0009432">
    <property type="term" value="P:SOS response"/>
    <property type="evidence" value="ECO:0007669"/>
    <property type="project" value="UniProtKB-UniRule"/>
</dbReference>
<evidence type="ECO:0000256" key="4">
    <source>
        <dbReference type="ARBA" id="ARBA00022490"/>
    </source>
</evidence>
<dbReference type="EMBL" id="CP014525">
    <property type="protein sequence ID" value="AMW34543.1"/>
    <property type="molecule type" value="Genomic_DNA"/>
</dbReference>
<dbReference type="InterPro" id="IPR003593">
    <property type="entry name" value="AAA+_ATPase"/>
</dbReference>
<name>A0A143DE44_9PROT</name>
<feature type="domain" description="AAA+ ATPase" evidence="11">
    <location>
        <begin position="31"/>
        <end position="375"/>
    </location>
</feature>
<dbReference type="GO" id="GO:0006260">
    <property type="term" value="P:DNA replication"/>
    <property type="evidence" value="ECO:0007669"/>
    <property type="project" value="UniProtKB-UniRule"/>
</dbReference>
<comment type="function">
    <text evidence="9 10">The RecF protein is involved in DNA metabolism; it is required for DNA replication and normal SOS inducibility. RecF binds preferentially to single-stranded, linear DNA. It also seems to bind ATP.</text>
</comment>
<dbReference type="SUPFAM" id="SSF52540">
    <property type="entry name" value="P-loop containing nucleoside triphosphate hydrolases"/>
    <property type="match status" value="1"/>
</dbReference>
<dbReference type="PANTHER" id="PTHR32182:SF0">
    <property type="entry name" value="DNA REPLICATION AND REPAIR PROTEIN RECF"/>
    <property type="match status" value="1"/>
</dbReference>
<accession>A0A143DE44</accession>
<dbReference type="Pfam" id="PF02463">
    <property type="entry name" value="SMC_N"/>
    <property type="match status" value="1"/>
</dbReference>
<dbReference type="SMART" id="SM00382">
    <property type="entry name" value="AAA"/>
    <property type="match status" value="1"/>
</dbReference>
<reference evidence="12 13" key="1">
    <citation type="submission" date="2016-02" db="EMBL/GenBank/DDBJ databases">
        <title>Complete Genome of H5569, the type strain of the newly described species Haematospirillium jordaniae.</title>
        <authorList>
            <person name="Nicholson A.C."/>
            <person name="Humrighouse B.W."/>
            <person name="Loparov V."/>
            <person name="McQuiston J.R."/>
        </authorList>
    </citation>
    <scope>NUCLEOTIDE SEQUENCE [LARGE SCALE GENOMIC DNA]</scope>
    <source>
        <strain evidence="12 13">H5569</strain>
    </source>
</reference>
<keyword evidence="13" id="KW-1185">Reference proteome</keyword>
<dbReference type="InterPro" id="IPR027417">
    <property type="entry name" value="P-loop_NTPase"/>
</dbReference>
<dbReference type="GO" id="GO:0000731">
    <property type="term" value="P:DNA synthesis involved in DNA repair"/>
    <property type="evidence" value="ECO:0007669"/>
    <property type="project" value="TreeGrafter"/>
</dbReference>
<dbReference type="NCBIfam" id="TIGR00611">
    <property type="entry name" value="recf"/>
    <property type="match status" value="1"/>
</dbReference>
<sequence>MSDTSLFPAIGVSRLVLTDFRSWSSLQLEAGMAPVVLTGANGSGKTNLLEALSFLAPGRGLRRARLQDVTRSDHAMGMQGGWGIAATVHTADGPVDLGTGRDPGPSDRRVVRINGINARSQTELGDIVSIVWLTPVMDRLFTESPSGRRRFLDRLVFGLYPGHAGHLSAYEKALRQRTGLLRDNVNDPAWIALLENTMASHGVAIAAARQDITTRLNRALSRVAPPFPRPDLGLNGWLESLLEDHPATDVEDLFRQHMCQNRRQESAGMPAEGPHRTDLKVHNQSNSQPAARCSTGEQKALLLSILLAQARIQGAQRGTAPLLLLDEVAAHLDAQRREALFEALIALGAQAWLTGTDRALFEPFGSRAQFFNVSDGQLH</sequence>
<evidence type="ECO:0000259" key="11">
    <source>
        <dbReference type="SMART" id="SM00382"/>
    </source>
</evidence>
<comment type="similarity">
    <text evidence="2 9 10">Belongs to the RecF family.</text>
</comment>
<evidence type="ECO:0000256" key="1">
    <source>
        <dbReference type="ARBA" id="ARBA00004496"/>
    </source>
</evidence>
<comment type="subcellular location">
    <subcellularLocation>
        <location evidence="1 9 10">Cytoplasm</location>
    </subcellularLocation>
</comment>
<dbReference type="GO" id="GO:0005737">
    <property type="term" value="C:cytoplasm"/>
    <property type="evidence" value="ECO:0007669"/>
    <property type="project" value="UniProtKB-SubCell"/>
</dbReference>
<dbReference type="STRING" id="1549855.AY555_04390"/>
<evidence type="ECO:0000256" key="6">
    <source>
        <dbReference type="ARBA" id="ARBA00022741"/>
    </source>
</evidence>
<keyword evidence="6 9" id="KW-0547">Nucleotide-binding</keyword>
<keyword evidence="9 10" id="KW-0227">DNA damage</keyword>
<dbReference type="GeneID" id="53316390"/>
<evidence type="ECO:0000256" key="10">
    <source>
        <dbReference type="RuleBase" id="RU000578"/>
    </source>
</evidence>
<evidence type="ECO:0000256" key="3">
    <source>
        <dbReference type="ARBA" id="ARBA00020170"/>
    </source>
</evidence>
<dbReference type="InterPro" id="IPR003395">
    <property type="entry name" value="RecF/RecN/SMC_N"/>
</dbReference>
<dbReference type="GO" id="GO:0006302">
    <property type="term" value="P:double-strand break repair"/>
    <property type="evidence" value="ECO:0007669"/>
    <property type="project" value="TreeGrafter"/>
</dbReference>
<dbReference type="KEGG" id="hjo:AY555_04390"/>
<dbReference type="Proteomes" id="UP000076066">
    <property type="component" value="Chromosome"/>
</dbReference>
<dbReference type="GO" id="GO:0003697">
    <property type="term" value="F:single-stranded DNA binding"/>
    <property type="evidence" value="ECO:0007669"/>
    <property type="project" value="UniProtKB-UniRule"/>
</dbReference>
<organism evidence="12 13">
    <name type="scientific">Haematospirillum jordaniae</name>
    <dbReference type="NCBI Taxonomy" id="1549855"/>
    <lineage>
        <taxon>Bacteria</taxon>
        <taxon>Pseudomonadati</taxon>
        <taxon>Pseudomonadota</taxon>
        <taxon>Alphaproteobacteria</taxon>
        <taxon>Rhodospirillales</taxon>
        <taxon>Novispirillaceae</taxon>
        <taxon>Haematospirillum</taxon>
    </lineage>
</organism>
<dbReference type="AlphaFoldDB" id="A0A143DE44"/>
<keyword evidence="5 9" id="KW-0235">DNA replication</keyword>
<keyword evidence="4 9" id="KW-0963">Cytoplasm</keyword>
<dbReference type="PROSITE" id="PS00618">
    <property type="entry name" value="RECF_2"/>
    <property type="match status" value="1"/>
</dbReference>
<evidence type="ECO:0000256" key="7">
    <source>
        <dbReference type="ARBA" id="ARBA00022840"/>
    </source>
</evidence>
<keyword evidence="9 10" id="KW-0234">DNA repair</keyword>
<proteinExistence type="inferred from homology"/>
<evidence type="ECO:0000313" key="12">
    <source>
        <dbReference type="EMBL" id="AMW34543.1"/>
    </source>
</evidence>
<evidence type="ECO:0000256" key="2">
    <source>
        <dbReference type="ARBA" id="ARBA00008016"/>
    </source>
</evidence>
<evidence type="ECO:0000313" key="13">
    <source>
        <dbReference type="Proteomes" id="UP000076066"/>
    </source>
</evidence>
<dbReference type="GO" id="GO:0005524">
    <property type="term" value="F:ATP binding"/>
    <property type="evidence" value="ECO:0007669"/>
    <property type="project" value="UniProtKB-UniRule"/>
</dbReference>
<keyword evidence="9 10" id="KW-0742">SOS response</keyword>
<keyword evidence="7 9" id="KW-0067">ATP-binding</keyword>
<dbReference type="OrthoDB" id="9803889at2"/>